<evidence type="ECO:0000256" key="5">
    <source>
        <dbReference type="ARBA" id="ARBA00022679"/>
    </source>
</evidence>
<dbReference type="CDD" id="cd00088">
    <property type="entry name" value="HPT"/>
    <property type="match status" value="2"/>
</dbReference>
<comment type="caution">
    <text evidence="17">The sequence shown here is derived from an EMBL/GenBank/DDBJ whole genome shotgun (WGS) entry which is preliminary data.</text>
</comment>
<dbReference type="PROSITE" id="PS50851">
    <property type="entry name" value="CHEW"/>
    <property type="match status" value="1"/>
</dbReference>
<dbReference type="InterPro" id="IPR036890">
    <property type="entry name" value="HATPase_C_sf"/>
</dbReference>
<gene>
    <name evidence="17" type="ORF">RAMLITH_17940</name>
</gene>
<keyword evidence="6" id="KW-0418">Kinase</keyword>
<dbReference type="CDD" id="cd17546">
    <property type="entry name" value="REC_hyHK_CKI1_RcsC-like"/>
    <property type="match status" value="1"/>
</dbReference>
<dbReference type="SUPFAM" id="SSF52172">
    <property type="entry name" value="CheY-like"/>
    <property type="match status" value="1"/>
</dbReference>
<dbReference type="Gene3D" id="3.30.565.10">
    <property type="entry name" value="Histidine kinase-like ATPase, C-terminal domain"/>
    <property type="match status" value="1"/>
</dbReference>
<evidence type="ECO:0000256" key="1">
    <source>
        <dbReference type="ARBA" id="ARBA00000085"/>
    </source>
</evidence>
<dbReference type="SMART" id="SM00260">
    <property type="entry name" value="CheW"/>
    <property type="match status" value="1"/>
</dbReference>
<dbReference type="GO" id="GO:0006935">
    <property type="term" value="P:chemotaxis"/>
    <property type="evidence" value="ECO:0007669"/>
    <property type="project" value="InterPro"/>
</dbReference>
<dbReference type="PRINTS" id="PR00344">
    <property type="entry name" value="BCTRLSENSOR"/>
</dbReference>
<feature type="domain" description="Response regulatory" evidence="14">
    <location>
        <begin position="1960"/>
        <end position="2076"/>
    </location>
</feature>
<feature type="domain" description="CheW-like" evidence="15">
    <location>
        <begin position="1790"/>
        <end position="1926"/>
    </location>
</feature>
<dbReference type="Proteomes" id="UP000521868">
    <property type="component" value="Unassembled WGS sequence"/>
</dbReference>
<evidence type="ECO:0000259" key="13">
    <source>
        <dbReference type="PROSITE" id="PS50109"/>
    </source>
</evidence>
<evidence type="ECO:0000256" key="6">
    <source>
        <dbReference type="ARBA" id="ARBA00022777"/>
    </source>
</evidence>
<dbReference type="PROSITE" id="PS50894">
    <property type="entry name" value="HPT"/>
    <property type="match status" value="3"/>
</dbReference>
<sequence length="2082" mass="220752">MQATEHDLDPAAADLGPLAWVLEELRKSLAAASAALRRYVRDTGLARGADMASVDDGQLRIARQQLHQAVGALEMVGQAGPAHMLRAMEAAVQKFVERPELCNDASAAKVERAGFALADYLEVLLLGKPASAVALFPQYKDAQDLAGADRIHPADLWSLEWDWRQPASPAPRAALDYAPAVRSRIDTAVLRLMKSGDAGAARDVAEVSLGLAATQAARQPRVFWQVCAGFFEAMALQLLPLDVYVKRAATRVLLQYASLAKGDPAVSDRLVHDLVFFCAQAVPPQPAQAPSLQAVRLAWRLDRHPPVDYATPQFGRFDPALLAQARKRIAATKDTWSALSGGDVAKIKGLVDQTRQLSDSLVKLHPGTAPLAHALASVVEGVVRAGRPPAPELAMEVATAVLYLEAALQDLDPADTQLAGRIARLAERLEAVGGGGQAPALEPWMEELYRRVSDRQTMGSVVSELRSTLSELEKLLDQFFRQPADKGPLRDAPGYLAQMRGVLSVLGLDQAAQAVARMREAVEAIMLAEEPAEAQGPGTFDKLGNNLGALGFLIDMLNYQPALAKKLFVYDEGKAELRPLMGRAVAPAPASLAAVADELGREAAAASDEAGAREQLSAKFTTLAQQATLADQAGVALTARQAAAAVSADGPQAAAAALGGLAVRKPEPAATPAPAEAAGIEEDDLLEIFLEEAGEVVQNGRAALQALAVQPSEVAELTILRRAFHTLKGSSRMVGLAEFGEAAWSMEQVLNTWLADQKPATPELLTLSREAMTGFERWIADVAAHRDGGWKAGLFRGPADALRIEHRLVPLDLPAGSTVEAPPAAASEEQPVVADEPAPAAAETAQALDAPPAEGAALAEEAPAMDFLDLPAPAAAPVVPEPGLPEPSFELPELELPVFEAPAPSGPLERTQLLRPEPEPQPEAAAPDSLPGFDLAPEPAGPLETTQVLRPQGVPETLPAVVAADLMFDVDAPVAVPEWPQAAPPGAEPEHLPGAEPLGWSMPVRAEGPPAEEIAGIDLDALAGFSDRAAAPVEQTMPGQAESDGGLEVGAEVPMDELALDLSDFGVTPQPGGDLPAAPEVVAPQAGQEEEAGSTAAADGPSEACGVEEESGESDEQVKVIGTLRIGIPLYNVYLNEADEWSRRLATEIAEWALELDRPVADSTVGLAHALGGSSATVGFHALSGIARALETALQRAQRMPVGSGDMAQAFTDAAEEIRRLLHQFAAGFLKEPNADVVEALLAIEEPPMTLGADASGFGPSVLPTEPSDLNEPRPEPAGAAAVDAVAPPASFAQRAGLHGDEEAAYESDIDVADAVDPDLFPIFDEEAQELMPQLGGALRQWTARPDNRSARDEVLRALHTLKGSARLAGALRLGEMAHRMESSIESLGWDREFAAGDLEPLLHRFDALQASFDRLRASVAASAAAQQEVAGEPAAAAPAGPAAAPAASAPAAAATTRLAPQRTAAMVRVRSELLDRLVNRAGEVTITRSRLEAEVRQLRASLTDLTGNLDRLRTQLRDIELQAESQMQSRLAQARDSAAGFDPLEFDRFTRVQELTRMMAESVNDVATVQRNLQRTVEATEDNLVDQARQTRELQRDLLRTRMVEFESIADRLYRVVRLASKETGKQVKLDITGGNIEMDRGVLDRMTPAFEHLLRNCVAHGIESPSLRSAAGKEATGTVVIGLHQEGNDVSVEFRDDGAGMDLALIRRKAAAQGLVAQGQELTDAEAASLVFVPGFSTAAQVTELAGRGIGMDVVRAEVNALGGRIETTTATGQGTTFKLVLPLTTAVTQVVMIRSGGLSVGVPANLVEIVRRATAAEVQQAYETGWYELGAEQLPFYWSGALLQSSRGSTEPPGKNMHIVVVRSAAQRIAMHVDEVLGNQEVVVKNLGPQLARLPGLAGMTVLASGAVVLIYNPVALATVYGEQARQLGAKAGEAAPSPADRGATPETAAAKPQIPLVLVVDDSITVRRVTQRLLQREGYRVAMAADGLQALERLAEEVPAVVLSDIEMPRMDGFDLARNIRGDQRLKHLPIIMITSRIAEKHREHAKELGVDHYLGKPYAEDELLSLVRHYSTIAAAA</sequence>
<evidence type="ECO:0000256" key="7">
    <source>
        <dbReference type="ARBA" id="ARBA00023012"/>
    </source>
</evidence>
<dbReference type="GO" id="GO:0000155">
    <property type="term" value="F:phosphorelay sensor kinase activity"/>
    <property type="evidence" value="ECO:0007669"/>
    <property type="project" value="InterPro"/>
</dbReference>
<dbReference type="SUPFAM" id="SSF50341">
    <property type="entry name" value="CheW-like"/>
    <property type="match status" value="1"/>
</dbReference>
<evidence type="ECO:0000256" key="10">
    <source>
        <dbReference type="PROSITE-ProRule" id="PRU00169"/>
    </source>
</evidence>
<feature type="coiled-coil region" evidence="11">
    <location>
        <begin position="1489"/>
        <end position="1530"/>
    </location>
</feature>
<feature type="coiled-coil region" evidence="11">
    <location>
        <begin position="1571"/>
        <end position="1598"/>
    </location>
</feature>
<dbReference type="InterPro" id="IPR008207">
    <property type="entry name" value="Sig_transdc_His_kin_Hpt_dom"/>
</dbReference>
<dbReference type="RefSeq" id="WP_168108837.1">
    <property type="nucleotide sequence ID" value="NZ_VTOX01000007.1"/>
</dbReference>
<dbReference type="EC" id="2.7.13.3" evidence="2"/>
<dbReference type="InterPro" id="IPR004105">
    <property type="entry name" value="CheA-like_dim"/>
</dbReference>
<evidence type="ECO:0000256" key="12">
    <source>
        <dbReference type="SAM" id="MobiDB-lite"/>
    </source>
</evidence>
<evidence type="ECO:0000259" key="14">
    <source>
        <dbReference type="PROSITE" id="PS50110"/>
    </source>
</evidence>
<evidence type="ECO:0000256" key="4">
    <source>
        <dbReference type="ARBA" id="ARBA00022553"/>
    </source>
</evidence>
<reference evidence="17 18" key="1">
    <citation type="journal article" date="2020" name="Nature">
        <title>Bacterial chemolithoautotrophy via manganese oxidation.</title>
        <authorList>
            <person name="Yu H."/>
            <person name="Leadbetter J.R."/>
        </authorList>
    </citation>
    <scope>NUCLEOTIDE SEQUENCE [LARGE SCALE GENOMIC DNA]</scope>
    <source>
        <strain evidence="17 18">RBP-1</strain>
    </source>
</reference>
<evidence type="ECO:0000256" key="8">
    <source>
        <dbReference type="ARBA" id="ARBA00035100"/>
    </source>
</evidence>
<feature type="modified residue" description="Phosphohistidine" evidence="9">
    <location>
        <position position="1360"/>
    </location>
</feature>
<dbReference type="Pfam" id="PF02518">
    <property type="entry name" value="HATPase_c"/>
    <property type="match status" value="1"/>
</dbReference>
<dbReference type="InterPro" id="IPR004358">
    <property type="entry name" value="Sig_transdc_His_kin-like_C"/>
</dbReference>
<dbReference type="InterPro" id="IPR036097">
    <property type="entry name" value="HisK_dim/P_sf"/>
</dbReference>
<evidence type="ECO:0000259" key="16">
    <source>
        <dbReference type="PROSITE" id="PS50894"/>
    </source>
</evidence>
<protein>
    <recommendedName>
        <fullName evidence="3">Chemotaxis protein CheA</fullName>
        <ecNumber evidence="2">2.7.13.3</ecNumber>
    </recommendedName>
</protein>
<dbReference type="Pfam" id="PF26379">
    <property type="entry name" value="FimL_2nd"/>
    <property type="match status" value="1"/>
</dbReference>
<dbReference type="InterPro" id="IPR002545">
    <property type="entry name" value="CheW-lke_dom"/>
</dbReference>
<dbReference type="InterPro" id="IPR011006">
    <property type="entry name" value="CheY-like_superfamily"/>
</dbReference>
<evidence type="ECO:0000256" key="3">
    <source>
        <dbReference type="ARBA" id="ARBA00021495"/>
    </source>
</evidence>
<dbReference type="Gene3D" id="1.20.120.160">
    <property type="entry name" value="HPT domain"/>
    <property type="match status" value="3"/>
</dbReference>
<feature type="domain" description="Histidine kinase" evidence="13">
    <location>
        <begin position="1555"/>
        <end position="1788"/>
    </location>
</feature>
<comment type="catalytic activity">
    <reaction evidence="1">
        <text>ATP + protein L-histidine = ADP + protein N-phospho-L-histidine.</text>
        <dbReference type="EC" id="2.7.13.3"/>
    </reaction>
</comment>
<dbReference type="PANTHER" id="PTHR43395:SF8">
    <property type="entry name" value="HISTIDINE KINASE"/>
    <property type="match status" value="1"/>
</dbReference>
<evidence type="ECO:0000313" key="17">
    <source>
        <dbReference type="EMBL" id="NKE67706.1"/>
    </source>
</evidence>
<dbReference type="Pfam" id="PF01584">
    <property type="entry name" value="CheW"/>
    <property type="match status" value="1"/>
</dbReference>
<dbReference type="EMBL" id="VTOX01000007">
    <property type="protein sequence ID" value="NKE67706.1"/>
    <property type="molecule type" value="Genomic_DNA"/>
</dbReference>
<name>A0A7X6I7N2_9BURK</name>
<dbReference type="SUPFAM" id="SSF47384">
    <property type="entry name" value="Homodimeric domain of signal transducing histidine kinase"/>
    <property type="match status" value="1"/>
</dbReference>
<feature type="region of interest" description="Disordered" evidence="12">
    <location>
        <begin position="1085"/>
        <end position="1114"/>
    </location>
</feature>
<feature type="domain" description="HPt" evidence="16">
    <location>
        <begin position="1127"/>
        <end position="1225"/>
    </location>
</feature>
<dbReference type="SUPFAM" id="SSF55874">
    <property type="entry name" value="ATPase domain of HSP90 chaperone/DNA topoisomerase II/histidine kinase"/>
    <property type="match status" value="1"/>
</dbReference>
<keyword evidence="18" id="KW-1185">Reference proteome</keyword>
<dbReference type="SMART" id="SM00448">
    <property type="entry name" value="REC"/>
    <property type="match status" value="1"/>
</dbReference>
<dbReference type="Pfam" id="PF00072">
    <property type="entry name" value="Response_reg"/>
    <property type="match status" value="1"/>
</dbReference>
<dbReference type="InterPro" id="IPR051315">
    <property type="entry name" value="Bact_Chemotaxis_CheA"/>
</dbReference>
<dbReference type="InterPro" id="IPR036641">
    <property type="entry name" value="HPT_dom_sf"/>
</dbReference>
<dbReference type="InterPro" id="IPR003594">
    <property type="entry name" value="HATPase_dom"/>
</dbReference>
<keyword evidence="11" id="KW-0175">Coiled coil</keyword>
<dbReference type="InterPro" id="IPR005467">
    <property type="entry name" value="His_kinase_dom"/>
</dbReference>
<feature type="modified residue" description="4-aspartylphosphate" evidence="10">
    <location>
        <position position="2009"/>
    </location>
</feature>
<dbReference type="Gene3D" id="3.40.50.2300">
    <property type="match status" value="1"/>
</dbReference>
<dbReference type="PANTHER" id="PTHR43395">
    <property type="entry name" value="SENSOR HISTIDINE KINASE CHEA"/>
    <property type="match status" value="1"/>
</dbReference>
<feature type="domain" description="HPt" evidence="16">
    <location>
        <begin position="678"/>
        <end position="782"/>
    </location>
</feature>
<feature type="modified residue" description="Phosphohistidine" evidence="9">
    <location>
        <position position="1169"/>
    </location>
</feature>
<comment type="function">
    <text evidence="8">Involved in the transmission of sensory signals from the chemoreceptors to the flagellar motors. CheA is autophosphorylated; it can transfer its phosphate group to either CheB or CheY.</text>
</comment>
<dbReference type="Gene3D" id="2.30.30.40">
    <property type="entry name" value="SH3 Domains"/>
    <property type="match status" value="1"/>
</dbReference>
<keyword evidence="7" id="KW-0902">Two-component regulatory system</keyword>
<dbReference type="FunFam" id="3.30.565.10:FF:000016">
    <property type="entry name" value="Chemotaxis protein CheA, putative"/>
    <property type="match status" value="1"/>
</dbReference>
<accession>A0A7X6I7N2</accession>
<dbReference type="SMART" id="SM00387">
    <property type="entry name" value="HATPase_c"/>
    <property type="match status" value="1"/>
</dbReference>
<evidence type="ECO:0000256" key="9">
    <source>
        <dbReference type="PROSITE-ProRule" id="PRU00110"/>
    </source>
</evidence>
<feature type="region of interest" description="Disordered" evidence="12">
    <location>
        <begin position="819"/>
        <end position="853"/>
    </location>
</feature>
<keyword evidence="4 10" id="KW-0597">Phosphoprotein</keyword>
<keyword evidence="5" id="KW-0808">Transferase</keyword>
<dbReference type="GO" id="GO:0005737">
    <property type="term" value="C:cytoplasm"/>
    <property type="evidence" value="ECO:0007669"/>
    <property type="project" value="InterPro"/>
</dbReference>
<organism evidence="17 18">
    <name type="scientific">Ramlibacter lithotrophicus</name>
    <dbReference type="NCBI Taxonomy" id="2606681"/>
    <lineage>
        <taxon>Bacteria</taxon>
        <taxon>Pseudomonadati</taxon>
        <taxon>Pseudomonadota</taxon>
        <taxon>Betaproteobacteria</taxon>
        <taxon>Burkholderiales</taxon>
        <taxon>Comamonadaceae</taxon>
        <taxon>Ramlibacter</taxon>
    </lineage>
</organism>
<dbReference type="InterPro" id="IPR001789">
    <property type="entry name" value="Sig_transdc_resp-reg_receiver"/>
</dbReference>
<dbReference type="SMART" id="SM00073">
    <property type="entry name" value="HPT"/>
    <property type="match status" value="3"/>
</dbReference>
<feature type="domain" description="HPt" evidence="16">
    <location>
        <begin position="1313"/>
        <end position="1423"/>
    </location>
</feature>
<dbReference type="InterPro" id="IPR058661">
    <property type="entry name" value="FimL_2nd"/>
</dbReference>
<dbReference type="PROSITE" id="PS50110">
    <property type="entry name" value="RESPONSE_REGULATORY"/>
    <property type="match status" value="1"/>
</dbReference>
<dbReference type="SUPFAM" id="SSF47226">
    <property type="entry name" value="Histidine-containing phosphotransfer domain, HPT domain"/>
    <property type="match status" value="3"/>
</dbReference>
<proteinExistence type="predicted"/>
<feature type="region of interest" description="Disordered" evidence="12">
    <location>
        <begin position="979"/>
        <end position="1007"/>
    </location>
</feature>
<dbReference type="SMART" id="SM01231">
    <property type="entry name" value="H-kinase_dim"/>
    <property type="match status" value="1"/>
</dbReference>
<evidence type="ECO:0000259" key="15">
    <source>
        <dbReference type="PROSITE" id="PS50851"/>
    </source>
</evidence>
<dbReference type="InterPro" id="IPR036061">
    <property type="entry name" value="CheW-like_dom_sf"/>
</dbReference>
<feature type="region of interest" description="Disordered" evidence="12">
    <location>
        <begin position="900"/>
        <end position="952"/>
    </location>
</feature>
<evidence type="ECO:0000256" key="2">
    <source>
        <dbReference type="ARBA" id="ARBA00012438"/>
    </source>
</evidence>
<dbReference type="PROSITE" id="PS50109">
    <property type="entry name" value="HIS_KIN"/>
    <property type="match status" value="1"/>
</dbReference>
<dbReference type="Pfam" id="PF01627">
    <property type="entry name" value="Hpt"/>
    <property type="match status" value="3"/>
</dbReference>
<feature type="modified residue" description="Phosphohistidine" evidence="9">
    <location>
        <position position="725"/>
    </location>
</feature>
<evidence type="ECO:0000313" key="18">
    <source>
        <dbReference type="Proteomes" id="UP000521868"/>
    </source>
</evidence>
<evidence type="ECO:0000256" key="11">
    <source>
        <dbReference type="SAM" id="Coils"/>
    </source>
</evidence>